<feature type="repeat" description="Filamin" evidence="4">
    <location>
        <begin position="451"/>
        <end position="542"/>
    </location>
</feature>
<gene>
    <name evidence="6" type="ORF">BPAG_LOCUS11898</name>
</gene>
<dbReference type="FunFam" id="1.10.418.10:FF:000006">
    <property type="entry name" value="Filamin-B isoform A"/>
    <property type="match status" value="1"/>
</dbReference>
<dbReference type="SMART" id="SM00557">
    <property type="entry name" value="IG_FLMN"/>
    <property type="match status" value="18"/>
</dbReference>
<feature type="repeat" description="Filamin" evidence="4">
    <location>
        <begin position="340"/>
        <end position="434"/>
    </location>
</feature>
<dbReference type="PROSITE" id="PS00020">
    <property type="entry name" value="ACTININ_2"/>
    <property type="match status" value="1"/>
</dbReference>
<dbReference type="PROSITE" id="PS00019">
    <property type="entry name" value="ACTININ_1"/>
    <property type="match status" value="1"/>
</dbReference>
<organism evidence="8">
    <name type="scientific">Brugia pahangi</name>
    <name type="common">Filarial nematode worm</name>
    <dbReference type="NCBI Taxonomy" id="6280"/>
    <lineage>
        <taxon>Eukaryota</taxon>
        <taxon>Metazoa</taxon>
        <taxon>Ecdysozoa</taxon>
        <taxon>Nematoda</taxon>
        <taxon>Chromadorea</taxon>
        <taxon>Rhabditida</taxon>
        <taxon>Spirurina</taxon>
        <taxon>Spiruromorpha</taxon>
        <taxon>Filarioidea</taxon>
        <taxon>Onchocercidae</taxon>
        <taxon>Brugia</taxon>
    </lineage>
</organism>
<protein>
    <submittedName>
        <fullName evidence="8">Calponin-homology (CH) domain-containing protein</fullName>
    </submittedName>
</protein>
<dbReference type="Gene3D" id="1.10.418.10">
    <property type="entry name" value="Calponin-like domain"/>
    <property type="match status" value="2"/>
</dbReference>
<dbReference type="WBParaSite" id="BPAG_0001193601-mRNA-1">
    <property type="protein sequence ID" value="BPAG_0001193601-mRNA-1"/>
    <property type="gene ID" value="BPAG_0001193601"/>
</dbReference>
<sequence>MSLNTITQDEPFEMVLEDRQPDAEWKKIQQNTFTRWVNQKLEPINVEVTDLETDFEEGLKLIRLVEVLSGRSLGRYSRKVTFRHQKLENISLALKFLENEEHIKIVNIDSSAIADRNLKLILGLVWTLILHYSISKQVWDDHTGSTTKGEDVSPKTKLMTWLKGKLPTGLPFTNFTSDWNDGILLGALVDSCAPDLGVDWRNWLPSQALHSTRTAMNLAKDYLNIAPLIAPEELISPAVDERSVMTYLSQFPGAKYTPRMGRFHNIDMMPIVGVNTKFTFLTSNASMLPEVNIKGPAESLVPYNMSRLSETVYNFIYQPEIAGEYQIMAVVRDEVSGNFAQLATPKITAVEGAHLLYDRNVQLGMPVKFRVENAGNDPIEVLVAPPYDKEFMVPVIPDGNTFKGEFIPKREGVYELDVFQKGDRIAGSPFSLTVIPQVLDGPNEMIVLFLAQINIWGRGLEPHGIQSGEEVIVYADYSGSLLGPPHMRVRRLSGKEISVSETIDENLHLKIFKYRPQDVGIYEVDILLDGKHIDESPYKIMISPVSDSKVRAFGPGLESGVANLPSIFLIETSGGRFEQIDIAVSGRTLTAENISKKPDIELVDNKNGSAVARFTPAVPGIYTVKVCYAGEHVKGSPFIVQVQPANNNLKIADMRLSGIKSDFTALQGEDLIFWIEMPDTRVRLKPLVRALDEKYEEVPIQVMETKSGQYECRFVPLALGRYYFLLSVGGVAIPGSPFVVVVREIIDPSKIRIYGIGIGPNIHANRLVSFVIDPQKVGTIKRFDSKLHHENGTPVNVALIDNGDETLIASYTPHEAGLHKLALYYDDMELLKMNINVKPIDISSIVIDGLNDETVIVGHREDIVIDIGDLMSMKNGVEVIVEEANGSKYMVPLKNGYDSTIFKGSWIAKNVGKTKFSVFFDEYLVYESQIIVRRKQDATKCRVTGDGLRRGIVGIPANFQVDMKDAGGDRMKMAIKGPSESKTNIIDHSDGLCTVEYTAQTPGLYEISIFFGDNEEEIPGSPFMVLVDYEYDPSKILITEYNNGHVRAGVPTSFLIDATRTAIEPISVRFPIGFQQPFIEEIESRIYRVTFTPNARAGEILPLEVLYGGQLLYGRPLEFTVEQDEREFVVLKNDSGILPHEVRASLRCELLVDGKKAEKISNLKAEIKGPDNKPRKSSLTETPNKGIYLLGFVPDMAGTYLITIYGDGKPLHSKPYEITAVPIGSANKCYLELKPLDKFWIIEEPKTFKVNANCAGEGALNIVSDRDDLKVNVVKQNDGCYLVTFTPHHGGPHQITLLYGGVEIPNGTFNFEVSKSCLIRTIKCGPAVASEPEVALLKREADPEQCFYNVEKDLIPHTFRFSVTPDSHFDKLSASVRMPSGKKDVAHIKDNADGTITVTYHPKQCGNHLLSVQHDGVNMSGSPISFYVSSANDGYVTVYGPGLTRAVVGEPAPFTVCAKGSPAKELAVAVEGAAKATIKCHDNKDGTCSVAWVPPVPGEYKVHVKLSGNPVKGSPFVVIVAGEGQKRAHLSVGSTSEVSLNVATTEVKGLSASIKSPSGIEEPCFIRQIDSANIGVSFTPREEGEHLVTVKKNGQIIPKSPFRVKVDKNQVGNASKVTVSGNGKANAISQQYNDVIVDTRNAGYGGLSVSVEGPSKAELKCTEAKEGLINVAYKPTEPGIYILSIKFADTHVKDSPFTVNCTGKGLGSVKKRATKKVNQAPMILPNQDASIYLKLENTSPMETTAKVMNPDGKSSDIEVRDTGDSLYQIIFKPEMDGSHAISVFNKGQHVLGSPFQFTVGHITEVGAHKVRAAGVGILRGETNMKQSFNVYSREAGQGELEVTVEGPSEAELQFQDHKDGNCHFNYKVSKPGEYLISIKFNNQHITDSPFKVFVAPATGEARRLELASFPDSGLPGKACTFTVLTHHAAGHLEAKVHTPSNKIETIDIVPIDEGESYALRFIPTETGSYYIDVTLDGAPMRDSPFRLRVGANEDSDPTAVTVSGDGIHGGETGHKCEFIINTCNAGSGVLLVQIDGPSKVTLDAYELEMGYKVRYMALAPGAYFVDIKYAGVHIPCSPFKVVMTGKELGGGGEPDTSLIKIDALAKTSKGTVAQVPVLKGDASKVTVKGGGLNKFFPGRPAVFNIDTALAGENLLFVGVLTSKGPCEEVTVRHLGGGRYVVTYRIQERVKGFIFVKYGETNVPGSPFAVSF</sequence>
<dbReference type="InterPro" id="IPR044801">
    <property type="entry name" value="Filamin"/>
</dbReference>
<dbReference type="SMART" id="SM00033">
    <property type="entry name" value="CH"/>
    <property type="match status" value="2"/>
</dbReference>
<feature type="repeat" description="Filamin" evidence="4">
    <location>
        <begin position="1518"/>
        <end position="1606"/>
    </location>
</feature>
<dbReference type="InterPro" id="IPR001298">
    <property type="entry name" value="Filamin/ABP280_rpt"/>
</dbReference>
<feature type="repeat" description="Filamin" evidence="4">
    <location>
        <begin position="1916"/>
        <end position="1989"/>
    </location>
</feature>
<feature type="repeat" description="Filamin" evidence="4">
    <location>
        <begin position="933"/>
        <end position="1027"/>
    </location>
</feature>
<evidence type="ECO:0000313" key="8">
    <source>
        <dbReference type="WBParaSite" id="BPAG_0001193601-mRNA-1"/>
    </source>
</evidence>
<feature type="repeat" description="Filamin" evidence="4">
    <location>
        <begin position="1802"/>
        <end position="1894"/>
    </location>
</feature>
<feature type="repeat" description="Filamin" evidence="4">
    <location>
        <begin position="1609"/>
        <end position="1701"/>
    </location>
</feature>
<dbReference type="EMBL" id="UZAD01013256">
    <property type="protein sequence ID" value="VDN93084.1"/>
    <property type="molecule type" value="Genomic_DNA"/>
</dbReference>
<evidence type="ECO:0000313" key="6">
    <source>
        <dbReference type="EMBL" id="VDN93084.1"/>
    </source>
</evidence>
<keyword evidence="3" id="KW-0009">Actin-binding</keyword>
<reference evidence="6 7" key="2">
    <citation type="submission" date="2018-11" db="EMBL/GenBank/DDBJ databases">
        <authorList>
            <consortium name="Pathogen Informatics"/>
        </authorList>
    </citation>
    <scope>NUCLEOTIDE SEQUENCE [LARGE SCALE GENOMIC DNA]</scope>
</reference>
<evidence type="ECO:0000256" key="1">
    <source>
        <dbReference type="ARBA" id="ARBA00009238"/>
    </source>
</evidence>
<dbReference type="InterPro" id="IPR001715">
    <property type="entry name" value="CH_dom"/>
</dbReference>
<dbReference type="GO" id="GO:0051015">
    <property type="term" value="F:actin filament binding"/>
    <property type="evidence" value="ECO:0007669"/>
    <property type="project" value="InterPro"/>
</dbReference>
<feature type="repeat" description="Filamin" evidence="4">
    <location>
        <begin position="688"/>
        <end position="742"/>
    </location>
</feature>
<dbReference type="SUPFAM" id="SSF81296">
    <property type="entry name" value="E set domains"/>
    <property type="match status" value="19"/>
</dbReference>
<feature type="domain" description="Calponin-homology (CH)" evidence="5">
    <location>
        <begin position="152"/>
        <end position="256"/>
    </location>
</feature>
<dbReference type="Proteomes" id="UP000278627">
    <property type="component" value="Unassembled WGS sequence"/>
</dbReference>
<keyword evidence="7" id="KW-1185">Reference proteome</keyword>
<dbReference type="PANTHER" id="PTHR38537">
    <property type="entry name" value="JITTERBUG, ISOFORM N"/>
    <property type="match status" value="1"/>
</dbReference>
<dbReference type="STRING" id="6280.A0A0N4TT82"/>
<comment type="similarity">
    <text evidence="1">Belongs to the filamin family.</text>
</comment>
<evidence type="ECO:0000256" key="4">
    <source>
        <dbReference type="PROSITE-ProRule" id="PRU00087"/>
    </source>
</evidence>
<name>A0A0N4TT82_BRUPA</name>
<dbReference type="InterPro" id="IPR017868">
    <property type="entry name" value="Filamin/ABP280_repeat-like"/>
</dbReference>
<feature type="repeat" description="Filamin" evidence="4">
    <location>
        <begin position="1428"/>
        <end position="1520"/>
    </location>
</feature>
<feature type="repeat" description="Filamin" evidence="4">
    <location>
        <begin position="743"/>
        <end position="844"/>
    </location>
</feature>
<dbReference type="Pfam" id="PF00630">
    <property type="entry name" value="Filamin"/>
    <property type="match status" value="14"/>
</dbReference>
<keyword evidence="2" id="KW-0677">Repeat</keyword>
<reference evidence="8" key="1">
    <citation type="submission" date="2016-04" db="UniProtKB">
        <authorList>
            <consortium name="WormBaseParasite"/>
        </authorList>
    </citation>
    <scope>IDENTIFICATION</scope>
</reference>
<dbReference type="Pfam" id="PF00307">
    <property type="entry name" value="CH"/>
    <property type="match status" value="2"/>
</dbReference>
<feature type="repeat" description="Filamin" evidence="4">
    <location>
        <begin position="1221"/>
        <end position="1313"/>
    </location>
</feature>
<evidence type="ECO:0000313" key="7">
    <source>
        <dbReference type="Proteomes" id="UP000278627"/>
    </source>
</evidence>
<dbReference type="SUPFAM" id="SSF47576">
    <property type="entry name" value="Calponin-homology domain, CH-domain"/>
    <property type="match status" value="1"/>
</dbReference>
<dbReference type="PROSITE" id="PS50194">
    <property type="entry name" value="FILAMIN_REPEAT"/>
    <property type="match status" value="17"/>
</dbReference>
<dbReference type="GO" id="GO:0030036">
    <property type="term" value="P:actin cytoskeleton organization"/>
    <property type="evidence" value="ECO:0007669"/>
    <property type="project" value="InterPro"/>
</dbReference>
<feature type="repeat" description="Filamin" evidence="4">
    <location>
        <begin position="542"/>
        <end position="642"/>
    </location>
</feature>
<accession>A0A0N4TT82</accession>
<dbReference type="InterPro" id="IPR036872">
    <property type="entry name" value="CH_dom_sf"/>
</dbReference>
<feature type="repeat" description="Filamin" evidence="4">
    <location>
        <begin position="2117"/>
        <end position="2211"/>
    </location>
</feature>
<dbReference type="InterPro" id="IPR013783">
    <property type="entry name" value="Ig-like_fold"/>
</dbReference>
<feature type="repeat" description="Filamin" evidence="4">
    <location>
        <begin position="1356"/>
        <end position="1428"/>
    </location>
</feature>
<dbReference type="PANTHER" id="PTHR38537:SF8">
    <property type="entry name" value="FILAMIN-A"/>
    <property type="match status" value="1"/>
</dbReference>
<dbReference type="Gene3D" id="2.60.40.10">
    <property type="entry name" value="Immunoglobulins"/>
    <property type="match status" value="18"/>
</dbReference>
<dbReference type="InterPro" id="IPR001589">
    <property type="entry name" value="Actinin_actin-bd_CS"/>
</dbReference>
<evidence type="ECO:0000256" key="2">
    <source>
        <dbReference type="ARBA" id="ARBA00022737"/>
    </source>
</evidence>
<dbReference type="PROSITE" id="PS50021">
    <property type="entry name" value="CH"/>
    <property type="match status" value="2"/>
</dbReference>
<feature type="repeat" description="Filamin" evidence="4">
    <location>
        <begin position="1149"/>
        <end position="1220"/>
    </location>
</feature>
<feature type="repeat" description="Filamin" evidence="4">
    <location>
        <begin position="1699"/>
        <end position="1799"/>
    </location>
</feature>
<dbReference type="InterPro" id="IPR014756">
    <property type="entry name" value="Ig_E-set"/>
</dbReference>
<feature type="domain" description="Calponin-homology (CH)" evidence="5">
    <location>
        <begin position="27"/>
        <end position="133"/>
    </location>
</feature>
<dbReference type="FunFam" id="2.60.40.10:FF:000096">
    <property type="entry name" value="filamin-C isoform X2"/>
    <property type="match status" value="1"/>
</dbReference>
<feature type="repeat" description="Filamin" evidence="4">
    <location>
        <begin position="1992"/>
        <end position="2083"/>
    </location>
</feature>
<evidence type="ECO:0000256" key="3">
    <source>
        <dbReference type="ARBA" id="ARBA00023203"/>
    </source>
</evidence>
<evidence type="ECO:0000259" key="5">
    <source>
        <dbReference type="PROSITE" id="PS50021"/>
    </source>
</evidence>
<proteinExistence type="inferred from homology"/>